<accession>A0ABR5ABD9</accession>
<feature type="region of interest" description="Disordered" evidence="1">
    <location>
        <begin position="1"/>
        <end position="26"/>
    </location>
</feature>
<reference evidence="2 3" key="1">
    <citation type="submission" date="2014-12" db="EMBL/GenBank/DDBJ databases">
        <title>Draft genome sequence of Paenibacillus kamchatkensis strain B-2647.</title>
        <authorList>
            <person name="Karlyshev A.V."/>
            <person name="Kudryashova E.B."/>
        </authorList>
    </citation>
    <scope>NUCLEOTIDE SEQUENCE [LARGE SCALE GENOMIC DNA]</scope>
    <source>
        <strain evidence="2 3">VKM B-2647</strain>
    </source>
</reference>
<proteinExistence type="predicted"/>
<dbReference type="EMBL" id="JXAK01000073">
    <property type="protein sequence ID" value="KIL38153.1"/>
    <property type="molecule type" value="Genomic_DNA"/>
</dbReference>
<evidence type="ECO:0000313" key="2">
    <source>
        <dbReference type="EMBL" id="KIL38153.1"/>
    </source>
</evidence>
<sequence>MASDVAKKRPKPSIPGGTLFPARNRPKYRHSLYFPMEQAAPPKMPPLPSAQPEAMAEKADTQIITQAETPLAPLIQQRQ</sequence>
<dbReference type="Proteomes" id="UP000031967">
    <property type="component" value="Unassembled WGS sequence"/>
</dbReference>
<protein>
    <submittedName>
        <fullName evidence="2">Uncharacterized protein</fullName>
    </submittedName>
</protein>
<name>A0ABR5ABD9_9BACL</name>
<organism evidence="2 3">
    <name type="scientific">Gordoniibacillus kamchatkensis</name>
    <dbReference type="NCBI Taxonomy" id="1590651"/>
    <lineage>
        <taxon>Bacteria</taxon>
        <taxon>Bacillati</taxon>
        <taxon>Bacillota</taxon>
        <taxon>Bacilli</taxon>
        <taxon>Bacillales</taxon>
        <taxon>Paenibacillaceae</taxon>
        <taxon>Gordoniibacillus</taxon>
    </lineage>
</organism>
<gene>
    <name evidence="2" type="ORF">SD70_28125</name>
</gene>
<keyword evidence="3" id="KW-1185">Reference proteome</keyword>
<comment type="caution">
    <text evidence="2">The sequence shown here is derived from an EMBL/GenBank/DDBJ whole genome shotgun (WGS) entry which is preliminary data.</text>
</comment>
<evidence type="ECO:0000313" key="3">
    <source>
        <dbReference type="Proteomes" id="UP000031967"/>
    </source>
</evidence>
<feature type="region of interest" description="Disordered" evidence="1">
    <location>
        <begin position="38"/>
        <end position="58"/>
    </location>
</feature>
<evidence type="ECO:0000256" key="1">
    <source>
        <dbReference type="SAM" id="MobiDB-lite"/>
    </source>
</evidence>